<feature type="domain" description="DNA/RNA-binding" evidence="5">
    <location>
        <begin position="754"/>
        <end position="861"/>
    </location>
</feature>
<keyword evidence="2" id="KW-0521">NADP</keyword>
<evidence type="ECO:0000313" key="7">
    <source>
        <dbReference type="Proteomes" id="UP000310158"/>
    </source>
</evidence>
<dbReference type="InterPro" id="IPR002347">
    <property type="entry name" value="SDR_fam"/>
</dbReference>
<accession>A0A4V3XD73</accession>
<organism evidence="6 7">
    <name type="scientific">Bondarzewia mesenterica</name>
    <dbReference type="NCBI Taxonomy" id="1095465"/>
    <lineage>
        <taxon>Eukaryota</taxon>
        <taxon>Fungi</taxon>
        <taxon>Dikarya</taxon>
        <taxon>Basidiomycota</taxon>
        <taxon>Agaricomycotina</taxon>
        <taxon>Agaricomycetes</taxon>
        <taxon>Russulales</taxon>
        <taxon>Bondarzewiaceae</taxon>
        <taxon>Bondarzewia</taxon>
    </lineage>
</organism>
<dbReference type="GO" id="GO:0050664">
    <property type="term" value="F:oxidoreductase activity, acting on NAD(P)H, oxygen as acceptor"/>
    <property type="evidence" value="ECO:0007669"/>
    <property type="project" value="TreeGrafter"/>
</dbReference>
<dbReference type="InterPro" id="IPR018834">
    <property type="entry name" value="DNA/RNA-bd_Est1-type"/>
</dbReference>
<dbReference type="EMBL" id="SGPL01000689">
    <property type="protein sequence ID" value="THH08573.1"/>
    <property type="molecule type" value="Genomic_DNA"/>
</dbReference>
<comment type="similarity">
    <text evidence="1">Belongs to the short-chain dehydrogenases/reductases (SDR) family.</text>
</comment>
<dbReference type="PANTHER" id="PTHR43008">
    <property type="entry name" value="BENZIL REDUCTASE"/>
    <property type="match status" value="1"/>
</dbReference>
<dbReference type="AlphaFoldDB" id="A0A4V3XD73"/>
<feature type="compositionally biased region" description="Basic and acidic residues" evidence="4">
    <location>
        <begin position="434"/>
        <end position="452"/>
    </location>
</feature>
<dbReference type="SUPFAM" id="SSF48452">
    <property type="entry name" value="TPR-like"/>
    <property type="match status" value="1"/>
</dbReference>
<comment type="caution">
    <text evidence="6">The sequence shown here is derived from an EMBL/GenBank/DDBJ whole genome shotgun (WGS) entry which is preliminary data.</text>
</comment>
<dbReference type="InterPro" id="IPR036291">
    <property type="entry name" value="NAD(P)-bd_dom_sf"/>
</dbReference>
<keyword evidence="7" id="KW-1185">Reference proteome</keyword>
<feature type="compositionally biased region" description="Basic and acidic residues" evidence="4">
    <location>
        <begin position="330"/>
        <end position="339"/>
    </location>
</feature>
<dbReference type="PRINTS" id="PR00081">
    <property type="entry name" value="GDHRDH"/>
</dbReference>
<dbReference type="SUPFAM" id="SSF51735">
    <property type="entry name" value="NAD(P)-binding Rossmann-fold domains"/>
    <property type="match status" value="1"/>
</dbReference>
<sequence>MFATSRSSAHPDPVKKPDIRVQSVSPHAPIGVAAALAAQADPSIRPRPKLQDEFALTDRVALVSGAGRGLGLEMAMALAEAGARAVYCVDLAETPGEEWKAVRSYVERMGMGGRLEYVSANVTQQEVMWEVGKNIGDKEGRMDVCVAAAGILEPHTNCLEYPGDQFKKVHDVNTNGVLFTAQAAGRQMDRFGTPGSIILIASISGSVTNKDHAWVGYNSSKSAVIQMGRSMACELGPKRIRVNTLSPGHIYTTMTAAYLDSQPHILEKWSSLNPLGRIGRPDELRGVVAWLASDASTFCTGSEKTKDRDVAAEIANNIVAIQRRNAGATRPRERERSEHPPALPTTRSPPSPSSPRRPHAPHPKPNVLVIHTEDDADDFSRRLKISGSPRASHPHAKPQNKLFNPATDPIPMRRTAEPEAISDASGSHASRGAPKREQPAQRQLYDYRRDGRFSVQARKPTPTPKSSGDYVSVSSVSSYAPSTVSSNFTLSSNTTDSSAPSSLFDRKPRDEAKTNAFSAQLKKLYRDISTLETKILRDDSDENVDEGRVVLRASFDMSSEEAEKARWKKVIEDHKMLAEMMHNLLEISLAPSVPASLRSIPEKYRIVIRLWSHAFHRLLENLRRSSLSSKIAMEHLQDFIYYAYTFYSGLLEEHALSTFKSNWQEALGDLARYHMAVSAMVTATSLPPSSLTVAAMNGVSELSPGTTDANISAVLSSISDRPSAPIDEPSASVGIAAARLFDLEPEKERWRSIARNWYALGVNDMPGNGKLHHHLGLLSREVEGEELRGIYHFVKSMITTHPFATSRESVLMVWSSAAQARRAAPDAHAIDLFVLLHGMLFTKIQLDGFAPMLARFLERLSIEDPQAREWIMMAVERPVVNGGVKVTLTKKQANGDDKMDVDSETLPALSNASVPAETSPAFKMASQLAFGMLAYVLKAPERHDVLSFKGRLRDKGEDTSFDDSFGWGSVPETSFSFSVIESTPSPRSKKLFGSGRTIPKLEKKYKPRDSGVVLSDDEDSGSSFLRNMGRGFGRSGSMLEPLLFGAGMPTTSTSVSTIASSDQELITPGIAPSELSGWPLAPPGIVNGSDSEGALSIGCSHYITILLSFLGTVSQQPKALTLLERSVPWELLASFLAQVPRRILNVGPTKPTLGSKTRLPEGWCIQGMAWGGRRLYDPRYWKSGEDKTEIEVLDEVEEGRVDGMIEDDHDEDDEQRVDELLMPERRWLHAFWAGERLVAVEKGSVFTELQGRGQWSVEGDLADCRQRKTM</sequence>
<dbReference type="Gene3D" id="1.25.40.10">
    <property type="entry name" value="Tetratricopeptide repeat domain"/>
    <property type="match status" value="1"/>
</dbReference>
<evidence type="ECO:0000256" key="4">
    <source>
        <dbReference type="SAM" id="MobiDB-lite"/>
    </source>
</evidence>
<evidence type="ECO:0000256" key="3">
    <source>
        <dbReference type="ARBA" id="ARBA00023002"/>
    </source>
</evidence>
<dbReference type="GO" id="GO:0016616">
    <property type="term" value="F:oxidoreductase activity, acting on the CH-OH group of donors, NAD or NADP as acceptor"/>
    <property type="evidence" value="ECO:0007669"/>
    <property type="project" value="UniProtKB-ARBA"/>
</dbReference>
<protein>
    <recommendedName>
        <fullName evidence="5">DNA/RNA-binding domain-containing protein</fullName>
    </recommendedName>
</protein>
<feature type="region of interest" description="Disordered" evidence="4">
    <location>
        <begin position="385"/>
        <end position="511"/>
    </location>
</feature>
<dbReference type="InterPro" id="IPR020904">
    <property type="entry name" value="Sc_DH/Rdtase_CS"/>
</dbReference>
<feature type="compositionally biased region" description="Low complexity" evidence="4">
    <location>
        <begin position="466"/>
        <end position="502"/>
    </location>
</feature>
<feature type="compositionally biased region" description="Pro residues" evidence="4">
    <location>
        <begin position="341"/>
        <end position="355"/>
    </location>
</feature>
<keyword evidence="3" id="KW-0560">Oxidoreductase</keyword>
<dbReference type="Pfam" id="PF10373">
    <property type="entry name" value="EST1_DNA_bind"/>
    <property type="match status" value="1"/>
</dbReference>
<feature type="region of interest" description="Disordered" evidence="4">
    <location>
        <begin position="322"/>
        <end position="366"/>
    </location>
</feature>
<dbReference type="InterPro" id="IPR011990">
    <property type="entry name" value="TPR-like_helical_dom_sf"/>
</dbReference>
<evidence type="ECO:0000313" key="6">
    <source>
        <dbReference type="EMBL" id="THH08573.1"/>
    </source>
</evidence>
<evidence type="ECO:0000256" key="1">
    <source>
        <dbReference type="ARBA" id="ARBA00006484"/>
    </source>
</evidence>
<evidence type="ECO:0000259" key="5">
    <source>
        <dbReference type="Pfam" id="PF10373"/>
    </source>
</evidence>
<dbReference type="Gene3D" id="3.40.50.720">
    <property type="entry name" value="NAD(P)-binding Rossmann-like Domain"/>
    <property type="match status" value="1"/>
</dbReference>
<evidence type="ECO:0000256" key="2">
    <source>
        <dbReference type="ARBA" id="ARBA00022857"/>
    </source>
</evidence>
<gene>
    <name evidence="6" type="ORF">EW146_g8951</name>
</gene>
<dbReference type="OrthoDB" id="1669814at2759"/>
<reference evidence="6 7" key="1">
    <citation type="submission" date="2019-02" db="EMBL/GenBank/DDBJ databases">
        <title>Genome sequencing of the rare red list fungi Bondarzewia mesenterica.</title>
        <authorList>
            <person name="Buettner E."/>
            <person name="Kellner H."/>
        </authorList>
    </citation>
    <scope>NUCLEOTIDE SEQUENCE [LARGE SCALE GENOMIC DNA]</scope>
    <source>
        <strain evidence="6 7">DSM 108281</strain>
    </source>
</reference>
<dbReference type="FunFam" id="3.40.50.720:FF:000084">
    <property type="entry name" value="Short-chain dehydrogenase reductase"/>
    <property type="match status" value="1"/>
</dbReference>
<dbReference type="Pfam" id="PF13561">
    <property type="entry name" value="adh_short_C2"/>
    <property type="match status" value="1"/>
</dbReference>
<dbReference type="PANTHER" id="PTHR43008:SF4">
    <property type="entry name" value="CHAIN DEHYDROGENASE, PUTATIVE (AFU_ORTHOLOGUE AFUA_4G08710)-RELATED"/>
    <property type="match status" value="1"/>
</dbReference>
<name>A0A4V3XD73_9AGAM</name>
<proteinExistence type="inferred from homology"/>
<dbReference type="Proteomes" id="UP000310158">
    <property type="component" value="Unassembled WGS sequence"/>
</dbReference>
<dbReference type="PROSITE" id="PS00061">
    <property type="entry name" value="ADH_SHORT"/>
    <property type="match status" value="1"/>
</dbReference>